<accession>I3CBF8</accession>
<gene>
    <name evidence="1" type="ORF">BegalDRAFT_0024</name>
</gene>
<proteinExistence type="predicted"/>
<dbReference type="EMBL" id="JH600070">
    <property type="protein sequence ID" value="EIJ40951.1"/>
    <property type="molecule type" value="Genomic_DNA"/>
</dbReference>
<organism evidence="1 2">
    <name type="scientific">Beggiatoa alba B18LD</name>
    <dbReference type="NCBI Taxonomy" id="395493"/>
    <lineage>
        <taxon>Bacteria</taxon>
        <taxon>Pseudomonadati</taxon>
        <taxon>Pseudomonadota</taxon>
        <taxon>Gammaproteobacteria</taxon>
        <taxon>Thiotrichales</taxon>
        <taxon>Thiotrichaceae</taxon>
        <taxon>Beggiatoa</taxon>
    </lineage>
</organism>
<dbReference type="Proteomes" id="UP000005744">
    <property type="component" value="Unassembled WGS sequence"/>
</dbReference>
<keyword evidence="2" id="KW-1185">Reference proteome</keyword>
<sequence length="313" mass="36522">MRNYFIFIINIWLFWGISFLSFATETHIPISLDETYTEIYKVQQELALIKQRLNLTETIERPKVTLQISPRHSWQKIYQILFKLNHVFEKYGFPPLNIPSREPEKNMSNDAIYEQVIRLHTEFNLLKQYLGVTAFPPPPPVFTQKTDLDNYNALNAIFYDLDALANSSFTPSHVFGQTMRIHEDIDALLYFLEITDTTLPNPKKINSTPADVFNTGLELVREIQELQKNFNIKMVNLKTDVYQDIHTRKITPTEAFGMTGLILAELQVLKAHLGLELIVTPAARFYQDKIPADSRQILEWNISRIQLIKKFHH</sequence>
<name>I3CBF8_9GAMM</name>
<dbReference type="HOGENOM" id="CLU_926424_0_0_6"/>
<protein>
    <submittedName>
        <fullName evidence="1">Uncharacterized protein</fullName>
    </submittedName>
</protein>
<evidence type="ECO:0000313" key="2">
    <source>
        <dbReference type="Proteomes" id="UP000005744"/>
    </source>
</evidence>
<dbReference type="RefSeq" id="WP_002682456.1">
    <property type="nucleotide sequence ID" value="NZ_JH600070.1"/>
</dbReference>
<dbReference type="STRING" id="395493.BegalDRAFT_0024"/>
<dbReference type="eggNOG" id="ENOG5033USI">
    <property type="taxonomic scope" value="Bacteria"/>
</dbReference>
<dbReference type="AlphaFoldDB" id="I3CBF8"/>
<reference evidence="1 2" key="1">
    <citation type="submission" date="2011-11" db="EMBL/GenBank/DDBJ databases">
        <title>Improved High-Quality Draft sequence of Beggiatoa alba B18lD.</title>
        <authorList>
            <consortium name="US DOE Joint Genome Institute"/>
            <person name="Lucas S."/>
            <person name="Han J."/>
            <person name="Lapidus A."/>
            <person name="Cheng J.-F."/>
            <person name="Goodwin L."/>
            <person name="Pitluck S."/>
            <person name="Peters L."/>
            <person name="Mikhailova N."/>
            <person name="Held B."/>
            <person name="Detter J.C."/>
            <person name="Han C."/>
            <person name="Tapia R."/>
            <person name="Land M."/>
            <person name="Hauser L."/>
            <person name="Kyrpides N."/>
            <person name="Ivanova N."/>
            <person name="Pagani I."/>
            <person name="Samuel K."/>
            <person name="Teske A."/>
            <person name="Mueller J."/>
            <person name="Woyke T."/>
        </authorList>
    </citation>
    <scope>NUCLEOTIDE SEQUENCE [LARGE SCALE GENOMIC DNA]</scope>
    <source>
        <strain evidence="1 2">B18LD</strain>
    </source>
</reference>
<evidence type="ECO:0000313" key="1">
    <source>
        <dbReference type="EMBL" id="EIJ40951.1"/>
    </source>
</evidence>
<dbReference type="OrthoDB" id="5368448at2"/>